<comment type="similarity">
    <text evidence="1">Belongs to the AFG1 ATPase family.</text>
</comment>
<comment type="caution">
    <text evidence="4">The sequence shown here is derived from an EMBL/GenBank/DDBJ whole genome shotgun (WGS) entry which is preliminary data.</text>
</comment>
<dbReference type="GO" id="GO:0005524">
    <property type="term" value="F:ATP binding"/>
    <property type="evidence" value="ECO:0007669"/>
    <property type="project" value="UniProtKB-KW"/>
</dbReference>
<keyword evidence="2" id="KW-0547">Nucleotide-binding</keyword>
<gene>
    <name evidence="4" type="ORF">BB560_005308</name>
</gene>
<organism evidence="4 5">
    <name type="scientific">Smittium megazygosporum</name>
    <dbReference type="NCBI Taxonomy" id="133381"/>
    <lineage>
        <taxon>Eukaryota</taxon>
        <taxon>Fungi</taxon>
        <taxon>Fungi incertae sedis</taxon>
        <taxon>Zoopagomycota</taxon>
        <taxon>Kickxellomycotina</taxon>
        <taxon>Harpellomycetes</taxon>
        <taxon>Harpellales</taxon>
        <taxon>Legeriomycetaceae</taxon>
        <taxon>Smittium</taxon>
    </lineage>
</organism>
<dbReference type="AlphaFoldDB" id="A0A2T9Z6U0"/>
<reference evidence="4 5" key="1">
    <citation type="journal article" date="2018" name="MBio">
        <title>Comparative Genomics Reveals the Core Gene Toolbox for the Fungus-Insect Symbiosis.</title>
        <authorList>
            <person name="Wang Y."/>
            <person name="Stata M."/>
            <person name="Wang W."/>
            <person name="Stajich J.E."/>
            <person name="White M.M."/>
            <person name="Moncalvo J.M."/>
        </authorList>
    </citation>
    <scope>NUCLEOTIDE SEQUENCE [LARGE SCALE GENOMIC DNA]</scope>
    <source>
        <strain evidence="4 5">SC-DP-2</strain>
    </source>
</reference>
<feature type="non-terminal residue" evidence="4">
    <location>
        <position position="251"/>
    </location>
</feature>
<dbReference type="PANTHER" id="PTHR12169">
    <property type="entry name" value="ATPASE N2B"/>
    <property type="match status" value="1"/>
</dbReference>
<keyword evidence="5" id="KW-1185">Reference proteome</keyword>
<dbReference type="GO" id="GO:0016887">
    <property type="term" value="F:ATP hydrolysis activity"/>
    <property type="evidence" value="ECO:0007669"/>
    <property type="project" value="InterPro"/>
</dbReference>
<dbReference type="Pfam" id="PF03969">
    <property type="entry name" value="AFG1_ATPase"/>
    <property type="match status" value="1"/>
</dbReference>
<dbReference type="GO" id="GO:0005739">
    <property type="term" value="C:mitochondrion"/>
    <property type="evidence" value="ECO:0007669"/>
    <property type="project" value="TreeGrafter"/>
</dbReference>
<evidence type="ECO:0000313" key="5">
    <source>
        <dbReference type="Proteomes" id="UP000245609"/>
    </source>
</evidence>
<evidence type="ECO:0000256" key="1">
    <source>
        <dbReference type="ARBA" id="ARBA00010322"/>
    </source>
</evidence>
<dbReference type="InterPro" id="IPR027417">
    <property type="entry name" value="P-loop_NTPase"/>
</dbReference>
<evidence type="ECO:0008006" key="6">
    <source>
        <dbReference type="Google" id="ProtNLM"/>
    </source>
</evidence>
<name>A0A2T9Z6U0_9FUNG</name>
<proteinExistence type="inferred from homology"/>
<dbReference type="EMBL" id="MBFS01002096">
    <property type="protein sequence ID" value="PVV00316.1"/>
    <property type="molecule type" value="Genomic_DNA"/>
</dbReference>
<dbReference type="OrthoDB" id="548867at2759"/>
<keyword evidence="3" id="KW-0067">ATP-binding</keyword>
<dbReference type="NCBIfam" id="NF040713">
    <property type="entry name" value="ZapE"/>
    <property type="match status" value="1"/>
</dbReference>
<accession>A0A2T9Z6U0</accession>
<dbReference type="SUPFAM" id="SSF52540">
    <property type="entry name" value="P-loop containing nucleoside triphosphate hydrolases"/>
    <property type="match status" value="1"/>
</dbReference>
<sequence length="251" mass="28384">MIYKTFNSSKHIGLRNPLVHTFRNNEVCLRSFSSVLTSQRSANESPILKSSRLKFTRKHPIPLSLVSGPHFTPFRTNATTVFSNTPIQVYNEAVKNNIIKLDPHQLAVLDSLEEIHSQISSYILEENSNSFSSFLKKINVVKKAVPPKGLYIHGSVGTGKTTVMDMFYNSLNTNLKKRVHFHSFMLSIHARIQELKKMPQKTRSKQPIVIVAEEIASSAKVLCFDEFQVTDIADAMILRSLFEGFFENGVV</sequence>
<protein>
    <recommendedName>
        <fullName evidence="6">AAA+ ATPase domain-containing protein</fullName>
    </recommendedName>
</protein>
<dbReference type="InterPro" id="IPR005654">
    <property type="entry name" value="ATPase_AFG1-like"/>
</dbReference>
<dbReference type="Proteomes" id="UP000245609">
    <property type="component" value="Unassembled WGS sequence"/>
</dbReference>
<evidence type="ECO:0000313" key="4">
    <source>
        <dbReference type="EMBL" id="PVV00316.1"/>
    </source>
</evidence>
<evidence type="ECO:0000256" key="3">
    <source>
        <dbReference type="ARBA" id="ARBA00022840"/>
    </source>
</evidence>
<evidence type="ECO:0000256" key="2">
    <source>
        <dbReference type="ARBA" id="ARBA00022741"/>
    </source>
</evidence>
<dbReference type="Gene3D" id="3.40.50.300">
    <property type="entry name" value="P-loop containing nucleotide triphosphate hydrolases"/>
    <property type="match status" value="1"/>
</dbReference>
<dbReference type="PANTHER" id="PTHR12169:SF6">
    <property type="entry name" value="AFG1-LIKE ATPASE"/>
    <property type="match status" value="1"/>
</dbReference>